<evidence type="ECO:0000313" key="4">
    <source>
        <dbReference type="Proteomes" id="UP001497623"/>
    </source>
</evidence>
<feature type="region of interest" description="Disordered" evidence="2">
    <location>
        <begin position="72"/>
        <end position="107"/>
    </location>
</feature>
<protein>
    <submittedName>
        <fullName evidence="3">Uncharacterized protein</fullName>
    </submittedName>
</protein>
<gene>
    <name evidence="3" type="ORF">MNOR_LOCUS31568</name>
</gene>
<reference evidence="3 4" key="1">
    <citation type="submission" date="2024-05" db="EMBL/GenBank/DDBJ databases">
        <authorList>
            <person name="Wallberg A."/>
        </authorList>
    </citation>
    <scope>NUCLEOTIDE SEQUENCE [LARGE SCALE GENOMIC DNA]</scope>
</reference>
<comment type="caution">
    <text evidence="3">The sequence shown here is derived from an EMBL/GenBank/DDBJ whole genome shotgun (WGS) entry which is preliminary data.</text>
</comment>
<keyword evidence="4" id="KW-1185">Reference proteome</keyword>
<feature type="compositionally biased region" description="Basic and acidic residues" evidence="2">
    <location>
        <begin position="79"/>
        <end position="107"/>
    </location>
</feature>
<dbReference type="EMBL" id="CAXKWB010040938">
    <property type="protein sequence ID" value="CAL4155848.1"/>
    <property type="molecule type" value="Genomic_DNA"/>
</dbReference>
<proteinExistence type="predicted"/>
<evidence type="ECO:0000256" key="2">
    <source>
        <dbReference type="SAM" id="MobiDB-lite"/>
    </source>
</evidence>
<name>A0AAV2S2L5_MEGNR</name>
<evidence type="ECO:0000256" key="1">
    <source>
        <dbReference type="SAM" id="Coils"/>
    </source>
</evidence>
<evidence type="ECO:0000313" key="3">
    <source>
        <dbReference type="EMBL" id="CAL4155848.1"/>
    </source>
</evidence>
<feature type="compositionally biased region" description="Basic and acidic residues" evidence="2">
    <location>
        <begin position="1"/>
        <end position="27"/>
    </location>
</feature>
<keyword evidence="1" id="KW-0175">Coiled coil</keyword>
<feature type="region of interest" description="Disordered" evidence="2">
    <location>
        <begin position="1"/>
        <end position="29"/>
    </location>
</feature>
<organism evidence="3 4">
    <name type="scientific">Meganyctiphanes norvegica</name>
    <name type="common">Northern krill</name>
    <name type="synonym">Thysanopoda norvegica</name>
    <dbReference type="NCBI Taxonomy" id="48144"/>
    <lineage>
        <taxon>Eukaryota</taxon>
        <taxon>Metazoa</taxon>
        <taxon>Ecdysozoa</taxon>
        <taxon>Arthropoda</taxon>
        <taxon>Crustacea</taxon>
        <taxon>Multicrustacea</taxon>
        <taxon>Malacostraca</taxon>
        <taxon>Eumalacostraca</taxon>
        <taxon>Eucarida</taxon>
        <taxon>Euphausiacea</taxon>
        <taxon>Euphausiidae</taxon>
        <taxon>Meganyctiphanes</taxon>
    </lineage>
</organism>
<dbReference type="Proteomes" id="UP001497623">
    <property type="component" value="Unassembled WGS sequence"/>
</dbReference>
<feature type="coiled-coil region" evidence="1">
    <location>
        <begin position="128"/>
        <end position="159"/>
    </location>
</feature>
<feature type="non-terminal residue" evidence="3">
    <location>
        <position position="162"/>
    </location>
</feature>
<accession>A0AAV2S2L5</accession>
<dbReference type="AlphaFoldDB" id="A0AAV2S2L5"/>
<sequence>MEKDLREAESRKKEKEKKGVGGKEQKSLKQLNQLYKDARILKETLDNMKVGAPPPNNARSVVDRWSCMDMYSSDQELQDDNRQTELDHQPVDNKQKDQENLRRETKGKIREVINSSFASVAAEEAVLREELNNNLMQENDRLKKKVRQLQRRMKRQEQLETV</sequence>